<dbReference type="GO" id="GO:0000407">
    <property type="term" value="C:phagophore assembly site"/>
    <property type="evidence" value="ECO:0007669"/>
    <property type="project" value="TreeGrafter"/>
</dbReference>
<dbReference type="Pfam" id="PF00069">
    <property type="entry name" value="Pkinase"/>
    <property type="match status" value="1"/>
</dbReference>
<dbReference type="AlphaFoldDB" id="A0A5J4VPP5"/>
<feature type="domain" description="Protein kinase" evidence="8">
    <location>
        <begin position="58"/>
        <end position="306"/>
    </location>
</feature>
<feature type="repeat" description="WD" evidence="5">
    <location>
        <begin position="513"/>
        <end position="543"/>
    </location>
</feature>
<keyword evidence="5" id="KW-0853">WD repeat</keyword>
<dbReference type="PROSITE" id="PS00108">
    <property type="entry name" value="PROTEIN_KINASE_ST"/>
    <property type="match status" value="1"/>
</dbReference>
<dbReference type="Gene3D" id="2.130.10.10">
    <property type="entry name" value="YVTN repeat-like/Quinoprotein amine dehydrogenase"/>
    <property type="match status" value="1"/>
</dbReference>
<reference evidence="9 10" key="1">
    <citation type="submission" date="2019-03" db="EMBL/GenBank/DDBJ databases">
        <title>Single cell metagenomics reveals metabolic interactions within the superorganism composed of flagellate Streblomastix strix and complex community of Bacteroidetes bacteria on its surface.</title>
        <authorList>
            <person name="Treitli S.C."/>
            <person name="Kolisko M."/>
            <person name="Husnik F."/>
            <person name="Keeling P."/>
            <person name="Hampl V."/>
        </authorList>
    </citation>
    <scope>NUCLEOTIDE SEQUENCE [LARGE SCALE GENOMIC DNA]</scope>
    <source>
        <strain evidence="9">ST1C</strain>
    </source>
</reference>
<dbReference type="InterPro" id="IPR045269">
    <property type="entry name" value="Atg1-like"/>
</dbReference>
<name>A0A5J4VPP5_9EUKA</name>
<sequence>MNNKELNQEVQQQQEQKNKTGQNSQEQSVIDDQDDTQSVGSQQSSFVDYEEILRQSEFVPIRPLGRGAFGIVYEVYDRQYGIVAVKIIQKEKFDIRELEAEKCPFIMDHIQQKPNKNYQILILEYSNTNTLNIFAKQPQISLPSYILRTLMKQILEGMRIFHETGLVHRDIKCDNILLHCPPRTGRVYAKISDFGFAKKEDLNNEQTYFAGTIHYVSPEQFLAHPIITHKGDIYALGITFYNIITHKYPINQPTFEKQGKKMAKLKSIERPQEIKDDILWDLLSKMLEFDTNKRISATEALQHPYFTLPEAIADISKEQLELAQQSTDLEENSFFLFENKISKYDQIPSYIFPESEIKKFLPKDIPNQNEESLHFFNWEQLLELNIMKLINKILSVENELIIEQIVKLVKRIVDELSKDVEEGKPNPLLKEIEKDGTLSKLIEIFRNDKYLNKYINTYAAQKIKNSLPPQIPTITYNPTILNQTPLYRQGGLSDYGISQSASIYTTNECRYIITSHMSSITNLSLHPHLMLLLSSSEDGTVALTEILHTSKQVQPSGVQGANPPPNQSVINERLQSYKQSYRTATFKILEPKWHFLNSYQNPQIKRLQMNNMKLIGFKNEIGTKHNVKIEIGNTEPSNSSELQQQQPQQENTSRSLISFNPINCVIFLPYLESHNDRKRKQWLNNIGNGFGQLQKENPQVLKMSQDLGCFATGCSDGKISVYGLPDPKMQMIDNNNKLQPNKMFEIIGHKDAVFSIDETQQQSGLYRGVGIPHQGQVINETRLVSGSADGTVRVWKIRSDGTIPTAAQTSGSKDIGHNSFYLQERVFRHTPSISNSVVATWNNERQKINRNENMNYNRDEIQFLSEREVLEDKWQESDIPSSVLFDPMNMNNVIAGYVSGDIVRFDIETNQELGYARIGSQNKVERIISVSKSRIVPHYSKGLMVPLLVTTNLGYLHLIEPNTLHTIASIKVPNDQNYIKTAVNNIQTKYNQNLTVVALEERIKHPKRIIIEPIISNHPIYSQQVYFSSLNDRIERLLRRNVQIGFSLTNQQIIEPSPLQMWKYDISAQLTVRNIFVNATYLQSDSLIAASTNTGHIIMYDIRHNGHKELGRVAEGSDVERNKIIYSQSVTSQVAHSHHNILVSGNDDGLIKIFCGNPV</sequence>
<feature type="region of interest" description="Disordered" evidence="7">
    <location>
        <begin position="631"/>
        <end position="654"/>
    </location>
</feature>
<evidence type="ECO:0000256" key="2">
    <source>
        <dbReference type="ARBA" id="ARBA00022741"/>
    </source>
</evidence>
<dbReference type="EMBL" id="SNRW01005755">
    <property type="protein sequence ID" value="KAA6384450.1"/>
    <property type="molecule type" value="Genomic_DNA"/>
</dbReference>
<dbReference type="InterPro" id="IPR000719">
    <property type="entry name" value="Prot_kinase_dom"/>
</dbReference>
<organism evidence="9 10">
    <name type="scientific">Streblomastix strix</name>
    <dbReference type="NCBI Taxonomy" id="222440"/>
    <lineage>
        <taxon>Eukaryota</taxon>
        <taxon>Metamonada</taxon>
        <taxon>Preaxostyla</taxon>
        <taxon>Oxymonadida</taxon>
        <taxon>Streblomastigidae</taxon>
        <taxon>Streblomastix</taxon>
    </lineage>
</organism>
<dbReference type="SUPFAM" id="SSF56112">
    <property type="entry name" value="Protein kinase-like (PK-like)"/>
    <property type="match status" value="1"/>
</dbReference>
<evidence type="ECO:0000256" key="3">
    <source>
        <dbReference type="ARBA" id="ARBA00022777"/>
    </source>
</evidence>
<dbReference type="SMART" id="SM00220">
    <property type="entry name" value="S_TKc"/>
    <property type="match status" value="1"/>
</dbReference>
<evidence type="ECO:0000256" key="1">
    <source>
        <dbReference type="ARBA" id="ARBA00022679"/>
    </source>
</evidence>
<feature type="repeat" description="WD" evidence="5">
    <location>
        <begin position="783"/>
        <end position="805"/>
    </location>
</feature>
<feature type="compositionally biased region" description="Low complexity" evidence="7">
    <location>
        <begin position="1"/>
        <end position="23"/>
    </location>
</feature>
<comment type="caution">
    <text evidence="9">The sequence shown here is derived from an EMBL/GenBank/DDBJ whole genome shotgun (WGS) entry which is preliminary data.</text>
</comment>
<dbReference type="PROSITE" id="PS50082">
    <property type="entry name" value="WD_REPEATS_2"/>
    <property type="match status" value="2"/>
</dbReference>
<evidence type="ECO:0000256" key="7">
    <source>
        <dbReference type="SAM" id="MobiDB-lite"/>
    </source>
</evidence>
<evidence type="ECO:0000259" key="8">
    <source>
        <dbReference type="PROSITE" id="PS50011"/>
    </source>
</evidence>
<dbReference type="InterPro" id="IPR008271">
    <property type="entry name" value="Ser/Thr_kinase_AS"/>
</dbReference>
<dbReference type="InterPro" id="IPR001680">
    <property type="entry name" value="WD40_rpt"/>
</dbReference>
<dbReference type="GO" id="GO:0010506">
    <property type="term" value="P:regulation of autophagy"/>
    <property type="evidence" value="ECO:0007669"/>
    <property type="project" value="InterPro"/>
</dbReference>
<dbReference type="GO" id="GO:0000045">
    <property type="term" value="P:autophagosome assembly"/>
    <property type="evidence" value="ECO:0007669"/>
    <property type="project" value="TreeGrafter"/>
</dbReference>
<dbReference type="PROSITE" id="PS00107">
    <property type="entry name" value="PROTEIN_KINASE_ATP"/>
    <property type="match status" value="1"/>
</dbReference>
<evidence type="ECO:0000313" key="10">
    <source>
        <dbReference type="Proteomes" id="UP000324800"/>
    </source>
</evidence>
<dbReference type="InterPro" id="IPR036322">
    <property type="entry name" value="WD40_repeat_dom_sf"/>
</dbReference>
<feature type="binding site" evidence="6">
    <location>
        <position position="86"/>
    </location>
    <ligand>
        <name>ATP</name>
        <dbReference type="ChEBI" id="CHEBI:30616"/>
    </ligand>
</feature>
<dbReference type="CDD" id="cd14014">
    <property type="entry name" value="STKc_PknB_like"/>
    <property type="match status" value="1"/>
</dbReference>
<dbReference type="Gene3D" id="1.10.510.10">
    <property type="entry name" value="Transferase(Phosphotransferase) domain 1"/>
    <property type="match status" value="1"/>
</dbReference>
<dbReference type="InterPro" id="IPR011009">
    <property type="entry name" value="Kinase-like_dom_sf"/>
</dbReference>
<dbReference type="InterPro" id="IPR015943">
    <property type="entry name" value="WD40/YVTN_repeat-like_dom_sf"/>
</dbReference>
<feature type="compositionally biased region" description="Low complexity" evidence="7">
    <location>
        <begin position="635"/>
        <end position="651"/>
    </location>
</feature>
<dbReference type="GO" id="GO:0005776">
    <property type="term" value="C:autophagosome"/>
    <property type="evidence" value="ECO:0007669"/>
    <property type="project" value="TreeGrafter"/>
</dbReference>
<keyword evidence="2 6" id="KW-0547">Nucleotide-binding</keyword>
<accession>A0A5J4VPP5</accession>
<protein>
    <submittedName>
        <fullName evidence="9">Putative CAMK family protein kinase</fullName>
    </submittedName>
</protein>
<dbReference type="InterPro" id="IPR017441">
    <property type="entry name" value="Protein_kinase_ATP_BS"/>
</dbReference>
<dbReference type="GO" id="GO:0004674">
    <property type="term" value="F:protein serine/threonine kinase activity"/>
    <property type="evidence" value="ECO:0007669"/>
    <property type="project" value="InterPro"/>
</dbReference>
<dbReference type="GO" id="GO:0005524">
    <property type="term" value="F:ATP binding"/>
    <property type="evidence" value="ECO:0007669"/>
    <property type="project" value="UniProtKB-UniRule"/>
</dbReference>
<dbReference type="PANTHER" id="PTHR24348:SF22">
    <property type="entry name" value="NON-SPECIFIC SERINE_THREONINE PROTEIN KINASE"/>
    <property type="match status" value="1"/>
</dbReference>
<keyword evidence="1" id="KW-0808">Transferase</keyword>
<dbReference type="SMART" id="SM00320">
    <property type="entry name" value="WD40"/>
    <property type="match status" value="4"/>
</dbReference>
<evidence type="ECO:0000313" key="9">
    <source>
        <dbReference type="EMBL" id="KAA6384450.1"/>
    </source>
</evidence>
<keyword evidence="4 6" id="KW-0067">ATP-binding</keyword>
<evidence type="ECO:0000256" key="4">
    <source>
        <dbReference type="ARBA" id="ARBA00022840"/>
    </source>
</evidence>
<dbReference type="PROSITE" id="PS50011">
    <property type="entry name" value="PROTEIN_KINASE_DOM"/>
    <property type="match status" value="1"/>
</dbReference>
<dbReference type="Pfam" id="PF00400">
    <property type="entry name" value="WD40"/>
    <property type="match status" value="2"/>
</dbReference>
<dbReference type="GO" id="GO:0005829">
    <property type="term" value="C:cytosol"/>
    <property type="evidence" value="ECO:0007669"/>
    <property type="project" value="TreeGrafter"/>
</dbReference>
<proteinExistence type="predicted"/>
<evidence type="ECO:0000256" key="6">
    <source>
        <dbReference type="PROSITE-ProRule" id="PRU10141"/>
    </source>
</evidence>
<dbReference type="PANTHER" id="PTHR24348">
    <property type="entry name" value="SERINE/THREONINE-PROTEIN KINASE UNC-51-RELATED"/>
    <property type="match status" value="1"/>
</dbReference>
<feature type="region of interest" description="Disordered" evidence="7">
    <location>
        <begin position="1"/>
        <end position="41"/>
    </location>
</feature>
<dbReference type="GO" id="GO:0016020">
    <property type="term" value="C:membrane"/>
    <property type="evidence" value="ECO:0007669"/>
    <property type="project" value="TreeGrafter"/>
</dbReference>
<dbReference type="Gene3D" id="3.30.200.20">
    <property type="entry name" value="Phosphorylase Kinase, domain 1"/>
    <property type="match status" value="1"/>
</dbReference>
<dbReference type="SUPFAM" id="SSF50978">
    <property type="entry name" value="WD40 repeat-like"/>
    <property type="match status" value="1"/>
</dbReference>
<evidence type="ECO:0000256" key="5">
    <source>
        <dbReference type="PROSITE-ProRule" id="PRU00221"/>
    </source>
</evidence>
<keyword evidence="3 9" id="KW-0418">Kinase</keyword>
<gene>
    <name evidence="9" type="ORF">EZS28_020023</name>
</gene>
<dbReference type="Proteomes" id="UP000324800">
    <property type="component" value="Unassembled WGS sequence"/>
</dbReference>